<reference evidence="3 4" key="1">
    <citation type="submission" date="2017-09" db="EMBL/GenBank/DDBJ databases">
        <title>Depth-based differentiation of microbial function through sediment-hosted aquifers and enrichment of novel symbionts in the deep terrestrial subsurface.</title>
        <authorList>
            <person name="Probst A.J."/>
            <person name="Ladd B."/>
            <person name="Jarett J.K."/>
            <person name="Geller-Mcgrath D.E."/>
            <person name="Sieber C.M."/>
            <person name="Emerson J.B."/>
            <person name="Anantharaman K."/>
            <person name="Thomas B.C."/>
            <person name="Malmstrom R."/>
            <person name="Stieglmeier M."/>
            <person name="Klingl A."/>
            <person name="Woyke T."/>
            <person name="Ryan C.M."/>
            <person name="Banfield J.F."/>
        </authorList>
    </citation>
    <scope>NUCLEOTIDE SEQUENCE [LARGE SCALE GENOMIC DNA]</scope>
    <source>
        <strain evidence="3">CG11_big_fil_rev_8_21_14_0_20_45_26</strain>
    </source>
</reference>
<sequence length="311" mass="35809">MKILITGASGFVGQHLAQYIGQKKRVCIGSYRTHRPPKHLFKKTYHCDFSSFGEVLRLIKRVRPTHIFHLVGQSSPSLSWKKPFDTFVDNALSTLHLAEACRQAHLKPLIILSSSAHVYGSICYRRRIPTESDFPTPMDPYGAAKIYAEEFLRQYRQQFHIPFIVIRATAHVGVGQPSVFAISNFALQIAKIEKGYQAPVIRVGNLKTERGFIPVDDMIRAYWLVLRKGKAGQLYNISAQQVEPMAHWLDLLLKMSTKKIKVIQEKTRLNLIEIPKLRVSSQKFRRLTGWRETHSLKQVFQDVLNWHRSHV</sequence>
<dbReference type="AlphaFoldDB" id="A0A2H0LPD2"/>
<dbReference type="Pfam" id="PF01370">
    <property type="entry name" value="Epimerase"/>
    <property type="match status" value="1"/>
</dbReference>
<organism evidence="3 4">
    <name type="scientific">Candidatus Abzuiibacterium crystallinum</name>
    <dbReference type="NCBI Taxonomy" id="1974748"/>
    <lineage>
        <taxon>Bacteria</taxon>
        <taxon>Pseudomonadati</taxon>
        <taxon>Candidatus Omnitrophota</taxon>
        <taxon>Candidatus Abzuiibacterium</taxon>
    </lineage>
</organism>
<gene>
    <name evidence="3" type="ORF">COV74_09200</name>
</gene>
<dbReference type="InterPro" id="IPR001509">
    <property type="entry name" value="Epimerase_deHydtase"/>
</dbReference>
<evidence type="ECO:0000313" key="3">
    <source>
        <dbReference type="EMBL" id="PIQ85365.1"/>
    </source>
</evidence>
<comment type="caution">
    <text evidence="3">The sequence shown here is derived from an EMBL/GenBank/DDBJ whole genome shotgun (WGS) entry which is preliminary data.</text>
</comment>
<dbReference type="Gene3D" id="3.90.25.10">
    <property type="entry name" value="UDP-galactose 4-epimerase, domain 1"/>
    <property type="match status" value="1"/>
</dbReference>
<comment type="similarity">
    <text evidence="1">Belongs to the NAD(P)-dependent epimerase/dehydratase family.</text>
</comment>
<evidence type="ECO:0000313" key="4">
    <source>
        <dbReference type="Proteomes" id="UP000230859"/>
    </source>
</evidence>
<feature type="domain" description="NAD-dependent epimerase/dehydratase" evidence="2">
    <location>
        <begin position="3"/>
        <end position="237"/>
    </location>
</feature>
<accession>A0A2H0LPD2</accession>
<dbReference type="EMBL" id="PCVY01000068">
    <property type="protein sequence ID" value="PIQ85365.1"/>
    <property type="molecule type" value="Genomic_DNA"/>
</dbReference>
<dbReference type="Gene3D" id="3.40.50.720">
    <property type="entry name" value="NAD(P)-binding Rossmann-like Domain"/>
    <property type="match status" value="1"/>
</dbReference>
<dbReference type="PANTHER" id="PTHR43000">
    <property type="entry name" value="DTDP-D-GLUCOSE 4,6-DEHYDRATASE-RELATED"/>
    <property type="match status" value="1"/>
</dbReference>
<evidence type="ECO:0000256" key="1">
    <source>
        <dbReference type="ARBA" id="ARBA00007637"/>
    </source>
</evidence>
<evidence type="ECO:0000259" key="2">
    <source>
        <dbReference type="Pfam" id="PF01370"/>
    </source>
</evidence>
<proteinExistence type="inferred from homology"/>
<dbReference type="InterPro" id="IPR036291">
    <property type="entry name" value="NAD(P)-bd_dom_sf"/>
</dbReference>
<protein>
    <recommendedName>
        <fullName evidence="2">NAD-dependent epimerase/dehydratase domain-containing protein</fullName>
    </recommendedName>
</protein>
<name>A0A2H0LPD2_9BACT</name>
<dbReference type="Proteomes" id="UP000230859">
    <property type="component" value="Unassembled WGS sequence"/>
</dbReference>
<dbReference type="SUPFAM" id="SSF51735">
    <property type="entry name" value="NAD(P)-binding Rossmann-fold domains"/>
    <property type="match status" value="1"/>
</dbReference>